<feature type="domain" description="SHSP" evidence="3">
    <location>
        <begin position="29"/>
        <end position="96"/>
    </location>
</feature>
<evidence type="ECO:0000313" key="5">
    <source>
        <dbReference type="Proteomes" id="UP001152747"/>
    </source>
</evidence>
<keyword evidence="5" id="KW-1185">Reference proteome</keyword>
<dbReference type="Proteomes" id="UP001152747">
    <property type="component" value="Unassembled WGS sequence"/>
</dbReference>
<proteinExistence type="inferred from homology"/>
<dbReference type="InterPro" id="IPR002068">
    <property type="entry name" value="A-crystallin/Hsp20_dom"/>
</dbReference>
<comment type="caution">
    <text evidence="4">The sequence shown here is derived from an EMBL/GenBank/DDBJ whole genome shotgun (WGS) entry which is preliminary data.</text>
</comment>
<dbReference type="EMBL" id="CANHGI010000003">
    <property type="protein sequence ID" value="CAI5446394.1"/>
    <property type="molecule type" value="Genomic_DNA"/>
</dbReference>
<evidence type="ECO:0000313" key="4">
    <source>
        <dbReference type="EMBL" id="CAI5446394.1"/>
    </source>
</evidence>
<dbReference type="Gene3D" id="2.60.40.790">
    <property type="match status" value="1"/>
</dbReference>
<evidence type="ECO:0000259" key="3">
    <source>
        <dbReference type="PROSITE" id="PS01031"/>
    </source>
</evidence>
<reference evidence="4" key="1">
    <citation type="submission" date="2022-11" db="EMBL/GenBank/DDBJ databases">
        <authorList>
            <person name="Kikuchi T."/>
        </authorList>
    </citation>
    <scope>NUCLEOTIDE SEQUENCE</scope>
    <source>
        <strain evidence="4">PS1010</strain>
    </source>
</reference>
<evidence type="ECO:0000256" key="2">
    <source>
        <dbReference type="RuleBase" id="RU003616"/>
    </source>
</evidence>
<dbReference type="PROSITE" id="PS01031">
    <property type="entry name" value="SHSP"/>
    <property type="match status" value="1"/>
</dbReference>
<dbReference type="AlphaFoldDB" id="A0A9P1MZX0"/>
<dbReference type="SUPFAM" id="SSF49764">
    <property type="entry name" value="HSP20-like chaperones"/>
    <property type="match status" value="1"/>
</dbReference>
<comment type="similarity">
    <text evidence="1 2">Belongs to the small heat shock protein (HSP20) family.</text>
</comment>
<dbReference type="InterPro" id="IPR008978">
    <property type="entry name" value="HSP20-like_chaperone"/>
</dbReference>
<gene>
    <name evidence="4" type="ORF">CAMP_LOCUS9031</name>
</gene>
<accession>A0A9P1MZX0</accession>
<organism evidence="4 5">
    <name type="scientific">Caenorhabditis angaria</name>
    <dbReference type="NCBI Taxonomy" id="860376"/>
    <lineage>
        <taxon>Eukaryota</taxon>
        <taxon>Metazoa</taxon>
        <taxon>Ecdysozoa</taxon>
        <taxon>Nematoda</taxon>
        <taxon>Chromadorea</taxon>
        <taxon>Rhabditida</taxon>
        <taxon>Rhabditina</taxon>
        <taxon>Rhabditomorpha</taxon>
        <taxon>Rhabditoidea</taxon>
        <taxon>Rhabditidae</taxon>
        <taxon>Peloderinae</taxon>
        <taxon>Caenorhabditis</taxon>
    </lineage>
</organism>
<sequence length="96" mass="11342">MCVCPYTNRFNAILNDYFNGFQRRALANTTNFNFANEFGDIENNENQFAVDLDVRHFKPEELNVNLNGQVLTVEENHEVRVLIDTKIQKKFRFFGY</sequence>
<name>A0A9P1MZX0_9PELO</name>
<dbReference type="Pfam" id="PF00011">
    <property type="entry name" value="HSP20"/>
    <property type="match status" value="1"/>
</dbReference>
<protein>
    <recommendedName>
        <fullName evidence="3">SHSP domain-containing protein</fullName>
    </recommendedName>
</protein>
<dbReference type="OrthoDB" id="5866464at2759"/>
<dbReference type="CDD" id="cd06526">
    <property type="entry name" value="metazoan_ACD"/>
    <property type="match status" value="1"/>
</dbReference>
<evidence type="ECO:0000256" key="1">
    <source>
        <dbReference type="PROSITE-ProRule" id="PRU00285"/>
    </source>
</evidence>